<name>A0AAW1HX37_POPJA</name>
<dbReference type="AlphaFoldDB" id="A0AAW1HX37"/>
<keyword evidence="3" id="KW-1185">Reference proteome</keyword>
<feature type="region of interest" description="Disordered" evidence="1">
    <location>
        <begin position="91"/>
        <end position="116"/>
    </location>
</feature>
<dbReference type="Proteomes" id="UP001458880">
    <property type="component" value="Unassembled WGS sequence"/>
</dbReference>
<feature type="compositionally biased region" description="Basic residues" evidence="1">
    <location>
        <begin position="105"/>
        <end position="116"/>
    </location>
</feature>
<evidence type="ECO:0000313" key="3">
    <source>
        <dbReference type="Proteomes" id="UP001458880"/>
    </source>
</evidence>
<comment type="caution">
    <text evidence="2">The sequence shown here is derived from an EMBL/GenBank/DDBJ whole genome shotgun (WGS) entry which is preliminary data.</text>
</comment>
<gene>
    <name evidence="2" type="ORF">QE152_g38645</name>
</gene>
<accession>A0AAW1HX37</accession>
<reference evidence="2 3" key="1">
    <citation type="journal article" date="2024" name="BMC Genomics">
        <title>De novo assembly and annotation of Popillia japonica's genome with initial clues to its potential as an invasive pest.</title>
        <authorList>
            <person name="Cucini C."/>
            <person name="Boschi S."/>
            <person name="Funari R."/>
            <person name="Cardaioli E."/>
            <person name="Iannotti N."/>
            <person name="Marturano G."/>
            <person name="Paoli F."/>
            <person name="Bruttini M."/>
            <person name="Carapelli A."/>
            <person name="Frati F."/>
            <person name="Nardi F."/>
        </authorList>
    </citation>
    <scope>NUCLEOTIDE SEQUENCE [LARGE SCALE GENOMIC DNA]</scope>
    <source>
        <strain evidence="2">DMR45628</strain>
    </source>
</reference>
<evidence type="ECO:0008006" key="4">
    <source>
        <dbReference type="Google" id="ProtNLM"/>
    </source>
</evidence>
<evidence type="ECO:0000313" key="2">
    <source>
        <dbReference type="EMBL" id="KAK9681009.1"/>
    </source>
</evidence>
<evidence type="ECO:0000256" key="1">
    <source>
        <dbReference type="SAM" id="MobiDB-lite"/>
    </source>
</evidence>
<dbReference type="EMBL" id="JASPKY010000854">
    <property type="protein sequence ID" value="KAK9681009.1"/>
    <property type="molecule type" value="Genomic_DNA"/>
</dbReference>
<protein>
    <recommendedName>
        <fullName evidence="4">THAP-type domain-containing protein</fullName>
    </recommendedName>
</protein>
<sequence>MDISELADKRICERHFLECHLSVNSKRKLLRQTAVPKRYDEQDDEETFITPVSPSKPSGLKYGCKRRRKPDSCSNTDSESSVFFQLDSMSGRNRYSSQPFETVRTKIRLQKKKKTG</sequence>
<feature type="region of interest" description="Disordered" evidence="1">
    <location>
        <begin position="40"/>
        <end position="79"/>
    </location>
</feature>
<organism evidence="2 3">
    <name type="scientific">Popillia japonica</name>
    <name type="common">Japanese beetle</name>
    <dbReference type="NCBI Taxonomy" id="7064"/>
    <lineage>
        <taxon>Eukaryota</taxon>
        <taxon>Metazoa</taxon>
        <taxon>Ecdysozoa</taxon>
        <taxon>Arthropoda</taxon>
        <taxon>Hexapoda</taxon>
        <taxon>Insecta</taxon>
        <taxon>Pterygota</taxon>
        <taxon>Neoptera</taxon>
        <taxon>Endopterygota</taxon>
        <taxon>Coleoptera</taxon>
        <taxon>Polyphaga</taxon>
        <taxon>Scarabaeiformia</taxon>
        <taxon>Scarabaeidae</taxon>
        <taxon>Rutelinae</taxon>
        <taxon>Popillia</taxon>
    </lineage>
</organism>
<feature type="compositionally biased region" description="Polar residues" evidence="1">
    <location>
        <begin position="91"/>
        <end position="100"/>
    </location>
</feature>
<proteinExistence type="predicted"/>